<proteinExistence type="inferred from homology"/>
<dbReference type="InterPro" id="IPR051083">
    <property type="entry name" value="GrpII_Intron_Splice-Mob/Def"/>
</dbReference>
<evidence type="ECO:0000256" key="2">
    <source>
        <dbReference type="ARBA" id="ARBA00022679"/>
    </source>
</evidence>
<dbReference type="Proteomes" id="UP000183496">
    <property type="component" value="Unassembled WGS sequence"/>
</dbReference>
<dbReference type="InterPro" id="IPR043128">
    <property type="entry name" value="Rev_trsase/Diguanyl_cyclase"/>
</dbReference>
<dbReference type="PROSITE" id="PS50878">
    <property type="entry name" value="RT_POL"/>
    <property type="match status" value="1"/>
</dbReference>
<keyword evidence="6 11" id="KW-0695">RNA-directed DNA polymerase</keyword>
<feature type="domain" description="Reverse transcriptase" evidence="10">
    <location>
        <begin position="1"/>
        <end position="275"/>
    </location>
</feature>
<dbReference type="KEGG" id="mpw:MPR_1340"/>
<dbReference type="PANTHER" id="PTHR34047:SF7">
    <property type="entry name" value="RNA-DIRECTED DNA POLYMERASE"/>
    <property type="match status" value="1"/>
</dbReference>
<dbReference type="InterPro" id="IPR000123">
    <property type="entry name" value="Reverse_transcriptase_msDNA"/>
</dbReference>
<dbReference type="PANTHER" id="PTHR34047">
    <property type="entry name" value="NUCLEAR INTRON MATURASE 1, MITOCHONDRIAL-RELATED"/>
    <property type="match status" value="1"/>
</dbReference>
<comment type="catalytic activity">
    <reaction evidence="9">
        <text>DNA(n) + a 2'-deoxyribonucleoside 5'-triphosphate = DNA(n+1) + diphosphate</text>
        <dbReference type="Rhea" id="RHEA:22508"/>
        <dbReference type="Rhea" id="RHEA-COMP:17339"/>
        <dbReference type="Rhea" id="RHEA-COMP:17340"/>
        <dbReference type="ChEBI" id="CHEBI:33019"/>
        <dbReference type="ChEBI" id="CHEBI:61560"/>
        <dbReference type="ChEBI" id="CHEBI:173112"/>
        <dbReference type="EC" id="2.7.7.49"/>
    </reaction>
</comment>
<evidence type="ECO:0000313" key="11">
    <source>
        <dbReference type="EMBL" id="SEQ93908.1"/>
    </source>
</evidence>
<evidence type="ECO:0000259" key="10">
    <source>
        <dbReference type="PROSITE" id="PS50878"/>
    </source>
</evidence>
<evidence type="ECO:0000256" key="3">
    <source>
        <dbReference type="ARBA" id="ARBA00022695"/>
    </source>
</evidence>
<evidence type="ECO:0000256" key="8">
    <source>
        <dbReference type="ARBA" id="ARBA00034120"/>
    </source>
</evidence>
<dbReference type="PRINTS" id="PR00866">
    <property type="entry name" value="RNADNAPOLMS"/>
</dbReference>
<comment type="similarity">
    <text evidence="8">Belongs to the bacterial reverse transcriptase family.</text>
</comment>
<organism evidence="11 12">
    <name type="scientific">Myroides profundi</name>
    <dbReference type="NCBI Taxonomy" id="480520"/>
    <lineage>
        <taxon>Bacteria</taxon>
        <taxon>Pseudomonadati</taxon>
        <taxon>Bacteroidota</taxon>
        <taxon>Flavobacteriia</taxon>
        <taxon>Flavobacteriales</taxon>
        <taxon>Flavobacteriaceae</taxon>
        <taxon>Myroides</taxon>
    </lineage>
</organism>
<comment type="caution">
    <text evidence="11">The sequence shown here is derived from an EMBL/GenBank/DDBJ whole genome shotgun (WGS) entry which is preliminary data.</text>
</comment>
<reference evidence="11 12" key="1">
    <citation type="submission" date="2016-10" db="EMBL/GenBank/DDBJ databases">
        <authorList>
            <person name="Varghese N."/>
            <person name="Submissions S."/>
        </authorList>
    </citation>
    <scope>NUCLEOTIDE SEQUENCE [LARGE SCALE GENOMIC DNA]</scope>
    <source>
        <strain evidence="12">DSM 19823 / KCTC 23066 / CCTCC M 208030 / D25</strain>
    </source>
</reference>
<dbReference type="GO" id="GO:0003964">
    <property type="term" value="F:RNA-directed DNA polymerase activity"/>
    <property type="evidence" value="ECO:0007669"/>
    <property type="project" value="UniProtKB-KW"/>
</dbReference>
<dbReference type="EMBL" id="FOFY01000007">
    <property type="protein sequence ID" value="SEQ93908.1"/>
    <property type="molecule type" value="Genomic_DNA"/>
</dbReference>
<name>A0AAJ4W4G8_MYRPR</name>
<keyword evidence="4" id="KW-0479">Metal-binding</keyword>
<dbReference type="SUPFAM" id="SSF56672">
    <property type="entry name" value="DNA/RNA polymerases"/>
    <property type="match status" value="1"/>
</dbReference>
<evidence type="ECO:0000256" key="4">
    <source>
        <dbReference type="ARBA" id="ARBA00022723"/>
    </source>
</evidence>
<dbReference type="EC" id="2.7.7.49" evidence="1"/>
<keyword evidence="2" id="KW-0808">Transferase</keyword>
<dbReference type="Pfam" id="PF00078">
    <property type="entry name" value="RVT_1"/>
    <property type="match status" value="1"/>
</dbReference>
<accession>A0AAJ4W4G8</accession>
<dbReference type="GO" id="GO:0051607">
    <property type="term" value="P:defense response to virus"/>
    <property type="evidence" value="ECO:0007669"/>
    <property type="project" value="UniProtKB-KW"/>
</dbReference>
<dbReference type="InterPro" id="IPR043502">
    <property type="entry name" value="DNA/RNA_pol_sf"/>
</dbReference>
<evidence type="ECO:0000256" key="6">
    <source>
        <dbReference type="ARBA" id="ARBA00022918"/>
    </source>
</evidence>
<keyword evidence="5" id="KW-0460">Magnesium</keyword>
<keyword evidence="12" id="KW-1185">Reference proteome</keyword>
<dbReference type="RefSeq" id="WP_041890541.1">
    <property type="nucleotide sequence ID" value="NZ_CP010817.1"/>
</dbReference>
<evidence type="ECO:0000256" key="7">
    <source>
        <dbReference type="ARBA" id="ARBA00023118"/>
    </source>
</evidence>
<dbReference type="GO" id="GO:0003723">
    <property type="term" value="F:RNA binding"/>
    <property type="evidence" value="ECO:0007669"/>
    <property type="project" value="InterPro"/>
</dbReference>
<evidence type="ECO:0000256" key="1">
    <source>
        <dbReference type="ARBA" id="ARBA00012493"/>
    </source>
</evidence>
<protein>
    <recommendedName>
        <fullName evidence="1">RNA-directed DNA polymerase</fullName>
        <ecNumber evidence="1">2.7.7.49</ecNumber>
    </recommendedName>
</protein>
<evidence type="ECO:0000313" key="12">
    <source>
        <dbReference type="Proteomes" id="UP000183496"/>
    </source>
</evidence>
<dbReference type="CDD" id="cd03487">
    <property type="entry name" value="RT_Bac_retron_II"/>
    <property type="match status" value="1"/>
</dbReference>
<dbReference type="InterPro" id="IPR000477">
    <property type="entry name" value="RT_dom"/>
</dbReference>
<keyword evidence="3" id="KW-0548">Nucleotidyltransferase</keyword>
<dbReference type="Gene3D" id="3.30.70.270">
    <property type="match status" value="1"/>
</dbReference>
<gene>
    <name evidence="11" type="ORF">SAMN04488089_107168</name>
</gene>
<dbReference type="AlphaFoldDB" id="A0AAJ4W4G8"/>
<dbReference type="Gene3D" id="3.10.10.10">
    <property type="entry name" value="HIV Type 1 Reverse Transcriptase, subunit A, domain 1"/>
    <property type="match status" value="1"/>
</dbReference>
<dbReference type="GO" id="GO:0046872">
    <property type="term" value="F:metal ion binding"/>
    <property type="evidence" value="ECO:0007669"/>
    <property type="project" value="UniProtKB-KW"/>
</dbReference>
<sequence>MKLEQEQVIELRRLFLKANTKEDLLKVINKSIKYQNNGTKEFKYISLKTLTYYANANVCKDRYTSFEILKKSGSKRTIHSPHLILNKILKALNLILQCSFEPHQAAMGFVKNRSIVDNAKYHLNHSYVYNIDLKDYFYCFDLKRVKFGFFNVPFDFSKNQESLAFFIACLCTHPLDINGELKTVLPQGAATSPTLTNILSYRLDRKLTGLAKRFNLLYSRYADDITFSGDFDFSKNKDFIAELDRIITKEGFEINKDKTRMQSKAFRQQITGLVVNEKVNVHKGFIKQLRMWIHYIEKYGLEKAQSIFDKSEIKPLNAKYDLANVLKGKIEFLKHVKGQEDPTYIKLNQRLRACLIKAGRIEENLTEKKSSEDIKFEKAISLLIKQGDIESAMNLFFK</sequence>
<evidence type="ECO:0000256" key="9">
    <source>
        <dbReference type="ARBA" id="ARBA00048173"/>
    </source>
</evidence>
<keyword evidence="7" id="KW-0051">Antiviral defense</keyword>
<evidence type="ECO:0000256" key="5">
    <source>
        <dbReference type="ARBA" id="ARBA00022842"/>
    </source>
</evidence>